<dbReference type="PANTHER" id="PTHR11783">
    <property type="entry name" value="SULFOTRANSFERASE SULT"/>
    <property type="match status" value="1"/>
</dbReference>
<dbReference type="AlphaFoldDB" id="A0A0F8X007"/>
<dbReference type="InterPro" id="IPR027417">
    <property type="entry name" value="P-loop_NTPase"/>
</dbReference>
<reference evidence="4" key="1">
    <citation type="journal article" date="2015" name="Nature">
        <title>Complex archaea that bridge the gap between prokaryotes and eukaryotes.</title>
        <authorList>
            <person name="Spang A."/>
            <person name="Saw J.H."/>
            <person name="Jorgensen S.L."/>
            <person name="Zaremba-Niedzwiedzka K."/>
            <person name="Martijn J."/>
            <person name="Lind A.E."/>
            <person name="van Eijk R."/>
            <person name="Schleper C."/>
            <person name="Guy L."/>
            <person name="Ettema T.J."/>
        </authorList>
    </citation>
    <scope>NUCLEOTIDE SEQUENCE</scope>
</reference>
<evidence type="ECO:0000256" key="2">
    <source>
        <dbReference type="ARBA" id="ARBA00022679"/>
    </source>
</evidence>
<dbReference type="InterPro" id="IPR000863">
    <property type="entry name" value="Sulfotransferase_dom"/>
</dbReference>
<accession>A0A0F8X007</accession>
<comment type="caution">
    <text evidence="4">The sequence shown here is derived from an EMBL/GenBank/DDBJ whole genome shotgun (WGS) entry which is preliminary data.</text>
</comment>
<feature type="non-terminal residue" evidence="4">
    <location>
        <position position="1"/>
    </location>
</feature>
<dbReference type="EMBL" id="LAZR01062003">
    <property type="protein sequence ID" value="KKK62417.1"/>
    <property type="molecule type" value="Genomic_DNA"/>
</dbReference>
<feature type="domain" description="Sulfotransferase" evidence="3">
    <location>
        <begin position="1"/>
        <end position="267"/>
    </location>
</feature>
<protein>
    <recommendedName>
        <fullName evidence="3">Sulfotransferase domain-containing protein</fullName>
    </recommendedName>
</protein>
<sequence length="275" mass="30557">WIASYPKSGNTWVRLFLMAYEDPAGFDPNQRSADQAIDTSPGFYEQAGGADIEALSGPEVLLLRGAALVRLNRQAHTNTGGQVYLKSHSANVTLNGLAWIPPSYTDRTLYMLRDPRDVVVSMADHLGISIDEGLAVMADKLKMLGEPDALYVPLLSWSDHVESWLRALPYDQMAVRYEDLLADPGRWFQAVLNFFGIAFDRARLNEAMELTSFDHLYAAEGVNGFDARSAHQARFFRDGKAGGWRDVLSAEQVARIEEDHGAVMRKCGYGEEPCP</sequence>
<gene>
    <name evidence="4" type="ORF">LCGC14_3004550</name>
</gene>
<organism evidence="4">
    <name type="scientific">marine sediment metagenome</name>
    <dbReference type="NCBI Taxonomy" id="412755"/>
    <lineage>
        <taxon>unclassified sequences</taxon>
        <taxon>metagenomes</taxon>
        <taxon>ecological metagenomes</taxon>
    </lineage>
</organism>
<dbReference type="SUPFAM" id="SSF52540">
    <property type="entry name" value="P-loop containing nucleoside triphosphate hydrolases"/>
    <property type="match status" value="1"/>
</dbReference>
<comment type="similarity">
    <text evidence="1">Belongs to the sulfotransferase 1 family.</text>
</comment>
<dbReference type="Pfam" id="PF00685">
    <property type="entry name" value="Sulfotransfer_1"/>
    <property type="match status" value="1"/>
</dbReference>
<evidence type="ECO:0000256" key="1">
    <source>
        <dbReference type="ARBA" id="ARBA00005771"/>
    </source>
</evidence>
<evidence type="ECO:0000313" key="4">
    <source>
        <dbReference type="EMBL" id="KKK62417.1"/>
    </source>
</evidence>
<proteinExistence type="inferred from homology"/>
<dbReference type="Gene3D" id="3.40.50.300">
    <property type="entry name" value="P-loop containing nucleotide triphosphate hydrolases"/>
    <property type="match status" value="1"/>
</dbReference>
<dbReference type="GO" id="GO:0008146">
    <property type="term" value="F:sulfotransferase activity"/>
    <property type="evidence" value="ECO:0007669"/>
    <property type="project" value="InterPro"/>
</dbReference>
<evidence type="ECO:0000259" key="3">
    <source>
        <dbReference type="Pfam" id="PF00685"/>
    </source>
</evidence>
<name>A0A0F8X007_9ZZZZ</name>
<keyword evidence="2" id="KW-0808">Transferase</keyword>